<organism evidence="2 3">
    <name type="scientific">Angiostrongylus cantonensis</name>
    <name type="common">Rat lungworm</name>
    <dbReference type="NCBI Taxonomy" id="6313"/>
    <lineage>
        <taxon>Eukaryota</taxon>
        <taxon>Metazoa</taxon>
        <taxon>Ecdysozoa</taxon>
        <taxon>Nematoda</taxon>
        <taxon>Chromadorea</taxon>
        <taxon>Rhabditida</taxon>
        <taxon>Rhabditina</taxon>
        <taxon>Rhabditomorpha</taxon>
        <taxon>Strongyloidea</taxon>
        <taxon>Metastrongylidae</taxon>
        <taxon>Angiostrongylus</taxon>
    </lineage>
</organism>
<evidence type="ECO:0000256" key="1">
    <source>
        <dbReference type="SAM" id="MobiDB-lite"/>
    </source>
</evidence>
<proteinExistence type="predicted"/>
<reference evidence="2" key="1">
    <citation type="submission" date="2012-09" db="EMBL/GenBank/DDBJ databases">
        <authorList>
            <person name="Martin A.A."/>
        </authorList>
    </citation>
    <scope>NUCLEOTIDE SEQUENCE</scope>
</reference>
<accession>A0A158PAI9</accession>
<evidence type="ECO:0000313" key="2">
    <source>
        <dbReference type="Proteomes" id="UP000035642"/>
    </source>
</evidence>
<keyword evidence="2" id="KW-1185">Reference proteome</keyword>
<dbReference type="WBParaSite" id="ACAC_0000954701-mRNA-1">
    <property type="protein sequence ID" value="ACAC_0000954701-mRNA-1"/>
    <property type="gene ID" value="ACAC_0000954701"/>
</dbReference>
<reference evidence="3" key="2">
    <citation type="submission" date="2016-04" db="UniProtKB">
        <authorList>
            <consortium name="WormBaseParasite"/>
        </authorList>
    </citation>
    <scope>IDENTIFICATION</scope>
</reference>
<sequence length="81" mass="9443">MAACQPEALPCYDNVPNRWEDLKHQLAKLLKPDLVLFEFSPTKWHVGFREKEPLGQHIHPPLFRMAEGGRGHRRDLSSIRE</sequence>
<feature type="compositionally biased region" description="Basic and acidic residues" evidence="1">
    <location>
        <begin position="67"/>
        <end position="81"/>
    </location>
</feature>
<protein>
    <submittedName>
        <fullName evidence="3">SAM-dependent methyltransferase</fullName>
    </submittedName>
</protein>
<name>A0A158PAI9_ANGCA</name>
<evidence type="ECO:0000313" key="3">
    <source>
        <dbReference type="WBParaSite" id="ACAC_0000954701-mRNA-1"/>
    </source>
</evidence>
<dbReference type="Proteomes" id="UP000035642">
    <property type="component" value="Unassembled WGS sequence"/>
</dbReference>
<dbReference type="AlphaFoldDB" id="A0A158PAI9"/>
<feature type="region of interest" description="Disordered" evidence="1">
    <location>
        <begin position="59"/>
        <end position="81"/>
    </location>
</feature>